<evidence type="ECO:0000256" key="2">
    <source>
        <dbReference type="ARBA" id="ARBA00005135"/>
    </source>
</evidence>
<dbReference type="Gene3D" id="1.20.1440.320">
    <property type="match status" value="1"/>
</dbReference>
<keyword evidence="8" id="KW-0460">Magnesium</keyword>
<keyword evidence="5" id="KW-0028">Amino-acid biosynthesis</keyword>
<evidence type="ECO:0000256" key="6">
    <source>
        <dbReference type="ARBA" id="ARBA00022723"/>
    </source>
</evidence>
<evidence type="ECO:0000256" key="7">
    <source>
        <dbReference type="ARBA" id="ARBA00022801"/>
    </source>
</evidence>
<dbReference type="InterPro" id="IPR023214">
    <property type="entry name" value="HAD_sf"/>
</dbReference>
<evidence type="ECO:0000256" key="10">
    <source>
        <dbReference type="ARBA" id="ARBA00048138"/>
    </source>
</evidence>
<dbReference type="InterPro" id="IPR036412">
    <property type="entry name" value="HAD-like_sf"/>
</dbReference>
<evidence type="ECO:0000256" key="11">
    <source>
        <dbReference type="ARBA" id="ARBA00048523"/>
    </source>
</evidence>
<dbReference type="PANTHER" id="PTHR43344">
    <property type="entry name" value="PHOSPHOSERINE PHOSPHATASE"/>
    <property type="match status" value="1"/>
</dbReference>
<evidence type="ECO:0000256" key="8">
    <source>
        <dbReference type="ARBA" id="ARBA00022842"/>
    </source>
</evidence>
<dbReference type="Gene3D" id="3.40.50.1000">
    <property type="entry name" value="HAD superfamily/HAD-like"/>
    <property type="match status" value="1"/>
</dbReference>
<evidence type="ECO:0000313" key="13">
    <source>
        <dbReference type="Proteomes" id="UP001595916"/>
    </source>
</evidence>
<keyword evidence="6" id="KW-0479">Metal-binding</keyword>
<comment type="pathway">
    <text evidence="2">Amino-acid biosynthesis; L-serine biosynthesis; L-serine from 3-phospho-D-glycerate: step 3/3.</text>
</comment>
<dbReference type="RefSeq" id="WP_379786962.1">
    <property type="nucleotide sequence ID" value="NZ_JBHSHL010000002.1"/>
</dbReference>
<evidence type="ECO:0000313" key="12">
    <source>
        <dbReference type="EMBL" id="MFC4803528.1"/>
    </source>
</evidence>
<comment type="similarity">
    <text evidence="3">Belongs to the HAD-like hydrolase superfamily. SerB family.</text>
</comment>
<comment type="caution">
    <text evidence="12">The sequence shown here is derived from an EMBL/GenBank/DDBJ whole genome shotgun (WGS) entry which is preliminary data.</text>
</comment>
<reference evidence="13" key="1">
    <citation type="journal article" date="2019" name="Int. J. Syst. Evol. Microbiol.">
        <title>The Global Catalogue of Microorganisms (GCM) 10K type strain sequencing project: providing services to taxonomists for standard genome sequencing and annotation.</title>
        <authorList>
            <consortium name="The Broad Institute Genomics Platform"/>
            <consortium name="The Broad Institute Genome Sequencing Center for Infectious Disease"/>
            <person name="Wu L."/>
            <person name="Ma J."/>
        </authorList>
    </citation>
    <scope>NUCLEOTIDE SEQUENCE [LARGE SCALE GENOMIC DNA]</scope>
    <source>
        <strain evidence="13">CCUG 46385</strain>
    </source>
</reference>
<evidence type="ECO:0000256" key="1">
    <source>
        <dbReference type="ARBA" id="ARBA00001946"/>
    </source>
</evidence>
<sequence>MLKEQGWTRKNYEVLKELIRAHRSPEETQKYHRNYVVADWDNTSAMYDVQDAVFLYQLFELRYAMDPEDFLYVLRKEFEMEEGSHAYRISAYIAQVYTRLYERKNEGADKLKEEEDYRNFVASMVYFYNELSYAQLDYGKGCHRILYLFYKMTEEKVRLLTREALDFWMKEPLKILKLEFDFEGDKIQTCIQTGIRRISQQADLYDKLRNNNIDVYICTASSELIVEEVASSKVLGYGFSKGEVVGMNILKDEEGRFLAEVDTDKLLTYMQGKADYLASLEGLYGKAPILYMGDSDGDYRALTYPNLKVGLIVNIEKTGEINRLKEMARRAYEGGTRYLLQGRDERIGEFIDSETSIELAR</sequence>
<evidence type="ECO:0000256" key="9">
    <source>
        <dbReference type="ARBA" id="ARBA00023299"/>
    </source>
</evidence>
<dbReference type="Proteomes" id="UP001595916">
    <property type="component" value="Unassembled WGS sequence"/>
</dbReference>
<evidence type="ECO:0000256" key="5">
    <source>
        <dbReference type="ARBA" id="ARBA00022605"/>
    </source>
</evidence>
<accession>A0ABV9QI57</accession>
<comment type="catalytic activity">
    <reaction evidence="11">
        <text>O-phospho-D-serine + H2O = D-serine + phosphate</text>
        <dbReference type="Rhea" id="RHEA:24873"/>
        <dbReference type="ChEBI" id="CHEBI:15377"/>
        <dbReference type="ChEBI" id="CHEBI:35247"/>
        <dbReference type="ChEBI" id="CHEBI:43474"/>
        <dbReference type="ChEBI" id="CHEBI:58680"/>
        <dbReference type="EC" id="3.1.3.3"/>
    </reaction>
</comment>
<dbReference type="EMBL" id="JBHSHL010000002">
    <property type="protein sequence ID" value="MFC4803528.1"/>
    <property type="molecule type" value="Genomic_DNA"/>
</dbReference>
<protein>
    <recommendedName>
        <fullName evidence="4">phosphoserine phosphatase</fullName>
        <ecNumber evidence="4">3.1.3.3</ecNumber>
    </recommendedName>
</protein>
<dbReference type="EC" id="3.1.3.3" evidence="4"/>
<evidence type="ECO:0000256" key="4">
    <source>
        <dbReference type="ARBA" id="ARBA00012640"/>
    </source>
</evidence>
<dbReference type="InterPro" id="IPR050582">
    <property type="entry name" value="HAD-like_SerB"/>
</dbReference>
<dbReference type="SUPFAM" id="SSF56784">
    <property type="entry name" value="HAD-like"/>
    <property type="match status" value="1"/>
</dbReference>
<proteinExistence type="inferred from homology"/>
<comment type="cofactor">
    <cofactor evidence="1">
        <name>Mg(2+)</name>
        <dbReference type="ChEBI" id="CHEBI:18420"/>
    </cofactor>
</comment>
<comment type="catalytic activity">
    <reaction evidence="10">
        <text>O-phospho-L-serine + H2O = L-serine + phosphate</text>
        <dbReference type="Rhea" id="RHEA:21208"/>
        <dbReference type="ChEBI" id="CHEBI:15377"/>
        <dbReference type="ChEBI" id="CHEBI:33384"/>
        <dbReference type="ChEBI" id="CHEBI:43474"/>
        <dbReference type="ChEBI" id="CHEBI:57524"/>
        <dbReference type="EC" id="3.1.3.3"/>
    </reaction>
</comment>
<keyword evidence="13" id="KW-1185">Reference proteome</keyword>
<evidence type="ECO:0000256" key="3">
    <source>
        <dbReference type="ARBA" id="ARBA00009184"/>
    </source>
</evidence>
<organism evidence="12 13">
    <name type="scientific">Filifactor villosus</name>
    <dbReference type="NCBI Taxonomy" id="29374"/>
    <lineage>
        <taxon>Bacteria</taxon>
        <taxon>Bacillati</taxon>
        <taxon>Bacillota</taxon>
        <taxon>Clostridia</taxon>
        <taxon>Peptostreptococcales</taxon>
        <taxon>Filifactoraceae</taxon>
        <taxon>Filifactor</taxon>
    </lineage>
</organism>
<dbReference type="PANTHER" id="PTHR43344:SF2">
    <property type="entry name" value="PHOSPHOSERINE PHOSPHATASE"/>
    <property type="match status" value="1"/>
</dbReference>
<gene>
    <name evidence="12" type="ORF">ACFO4R_00385</name>
</gene>
<keyword evidence="7" id="KW-0378">Hydrolase</keyword>
<name>A0ABV9QI57_9FIRM</name>
<keyword evidence="9" id="KW-0718">Serine biosynthesis</keyword>